<feature type="chain" id="PRO_5037614515" evidence="1">
    <location>
        <begin position="22"/>
        <end position="419"/>
    </location>
</feature>
<evidence type="ECO:0000313" key="3">
    <source>
        <dbReference type="EMBL" id="MCA9729571.1"/>
    </source>
</evidence>
<proteinExistence type="predicted"/>
<accession>A0A956M1Q2</accession>
<dbReference type="InterPro" id="IPR030959">
    <property type="entry name" value="GWxTD_dom"/>
</dbReference>
<organism evidence="3 4">
    <name type="scientific">Eiseniibacteriota bacterium</name>
    <dbReference type="NCBI Taxonomy" id="2212470"/>
    <lineage>
        <taxon>Bacteria</taxon>
        <taxon>Candidatus Eiseniibacteriota</taxon>
    </lineage>
</organism>
<gene>
    <name evidence="3" type="ORF">KC729_17925</name>
</gene>
<reference evidence="3" key="1">
    <citation type="submission" date="2020-04" db="EMBL/GenBank/DDBJ databases">
        <authorList>
            <person name="Zhang T."/>
        </authorList>
    </citation>
    <scope>NUCLEOTIDE SEQUENCE</scope>
    <source>
        <strain evidence="3">HKST-UBA01</strain>
    </source>
</reference>
<evidence type="ECO:0000259" key="2">
    <source>
        <dbReference type="Pfam" id="PF20094"/>
    </source>
</evidence>
<feature type="signal peptide" evidence="1">
    <location>
        <begin position="1"/>
        <end position="21"/>
    </location>
</feature>
<sequence>MRALSGLLITTLCLIAPGVLAFDITDTPPVPSGARPRFLVGAASRIAPTGAEVQLAFRVPYAELTFTPMVDDSDALLAQFDLTMVLNEGRRQIGGDLWHETVRATPEQSKSRDEYFEKVVTIPAESGRLRASVTMNERQTGRGSFAEWELEVPNYRDERLSISSLWPGTCRDDFTQSPQFPPVGWRLDPRFGDGLATTCIMGEIYRQRADADLEVTWKLLDIRRDAIQTEHLVLTGGRQVPFSIHPDLESLWLGTYYFEIEVKDGSDKARRRFEFRMDETMVSPEGHLEESLELLRIIATKDEINTIESLPEGTRAAGWQRFWEEHDPTPGTPENEFRDAFFQRVRYANEHYGVLEPGWKSDRGRVYIKFGAPDEVESRPSTLEGLAFEIWTYLELRKRFVFVDYDGFGRFELYQPGRS</sequence>
<dbReference type="AlphaFoldDB" id="A0A956M1Q2"/>
<dbReference type="Pfam" id="PF20094">
    <property type="entry name" value="GWxTD_dom"/>
    <property type="match status" value="1"/>
</dbReference>
<dbReference type="Proteomes" id="UP000697710">
    <property type="component" value="Unassembled WGS sequence"/>
</dbReference>
<comment type="caution">
    <text evidence="3">The sequence shown here is derived from an EMBL/GenBank/DDBJ whole genome shotgun (WGS) entry which is preliminary data.</text>
</comment>
<reference evidence="3" key="2">
    <citation type="journal article" date="2021" name="Microbiome">
        <title>Successional dynamics and alternative stable states in a saline activated sludge microbial community over 9 years.</title>
        <authorList>
            <person name="Wang Y."/>
            <person name="Ye J."/>
            <person name="Ju F."/>
            <person name="Liu L."/>
            <person name="Boyd J.A."/>
            <person name="Deng Y."/>
            <person name="Parks D.H."/>
            <person name="Jiang X."/>
            <person name="Yin X."/>
            <person name="Woodcroft B.J."/>
            <person name="Tyson G.W."/>
            <person name="Hugenholtz P."/>
            <person name="Polz M.F."/>
            <person name="Zhang T."/>
        </authorList>
    </citation>
    <scope>NUCLEOTIDE SEQUENCE</scope>
    <source>
        <strain evidence="3">HKST-UBA01</strain>
    </source>
</reference>
<keyword evidence="1" id="KW-0732">Signal</keyword>
<protein>
    <submittedName>
        <fullName evidence="3">GWxTD domain-containing protein</fullName>
    </submittedName>
</protein>
<evidence type="ECO:0000256" key="1">
    <source>
        <dbReference type="SAM" id="SignalP"/>
    </source>
</evidence>
<dbReference type="EMBL" id="JAGQHR010000750">
    <property type="protein sequence ID" value="MCA9729571.1"/>
    <property type="molecule type" value="Genomic_DNA"/>
</dbReference>
<name>A0A956M1Q2_UNCEI</name>
<dbReference type="NCBIfam" id="TIGR04514">
    <property type="entry name" value="GWxTD_dom"/>
    <property type="match status" value="1"/>
</dbReference>
<feature type="domain" description="GWxTD" evidence="2">
    <location>
        <begin position="288"/>
        <end position="394"/>
    </location>
</feature>
<evidence type="ECO:0000313" key="4">
    <source>
        <dbReference type="Proteomes" id="UP000697710"/>
    </source>
</evidence>